<dbReference type="RefSeq" id="WP_230752107.1">
    <property type="nucleotide sequence ID" value="NZ_JAINWA010000001.1"/>
</dbReference>
<reference evidence="2" key="1">
    <citation type="submission" date="2021-08" db="EMBL/GenBank/DDBJ databases">
        <title>Comparative analyses of Brucepasteria parasyntrophica and Teretinema zuelzerae.</title>
        <authorList>
            <person name="Song Y."/>
            <person name="Brune A."/>
        </authorList>
    </citation>
    <scope>NUCLEOTIDE SEQUENCE</scope>
    <source>
        <strain evidence="2">DSM 1903</strain>
    </source>
</reference>
<keyword evidence="3" id="KW-1185">Reference proteome</keyword>
<evidence type="ECO:0000313" key="2">
    <source>
        <dbReference type="EMBL" id="MCD1653198.1"/>
    </source>
</evidence>
<dbReference type="PROSITE" id="PS51257">
    <property type="entry name" value="PROKAR_LIPOPROTEIN"/>
    <property type="match status" value="1"/>
</dbReference>
<dbReference type="Proteomes" id="UP001198163">
    <property type="component" value="Unassembled WGS sequence"/>
</dbReference>
<sequence>MRMMRTNGRLGLAWPALGLCVLLLASCATTGERIPQNPMALLSSGADAYACIPVEGNRLFVEQMLASFGFEDLSEQALSRIHSVYVSIRFSEGEGTKSIIEGFALGSFPKAASGLIFPASKGWLKQTERGAGEWYSLNGLRGAVPRSGVLLFSSEGDIASLLRRLKSGGGDDAPVLPPRFESAVLNAASSLGSLTGFFVQNPKQPLSRFLGPDLTLPIASAEAYIERDGTDNALFSVYLETTDARSARMAASLFRLALGASFTQNGSTLSLENRSFPVGTLADAIKKMYF</sequence>
<feature type="domain" description="Outer membrane-associated lipoprotein TP0453" evidence="1">
    <location>
        <begin position="37"/>
        <end position="276"/>
    </location>
</feature>
<dbReference type="EMBL" id="JAINWA010000001">
    <property type="protein sequence ID" value="MCD1653198.1"/>
    <property type="molecule type" value="Genomic_DNA"/>
</dbReference>
<evidence type="ECO:0000313" key="3">
    <source>
        <dbReference type="Proteomes" id="UP001198163"/>
    </source>
</evidence>
<proteinExistence type="predicted"/>
<gene>
    <name evidence="2" type="ORF">K7J14_00545</name>
</gene>
<dbReference type="Pfam" id="PF20740">
    <property type="entry name" value="TP0453"/>
    <property type="match status" value="1"/>
</dbReference>
<protein>
    <recommendedName>
        <fullName evidence="1">Outer membrane-associated lipoprotein TP0453 domain-containing protein</fullName>
    </recommendedName>
</protein>
<comment type="caution">
    <text evidence="2">The sequence shown here is derived from an EMBL/GenBank/DDBJ whole genome shotgun (WGS) entry which is preliminary data.</text>
</comment>
<accession>A0AAE3EGM2</accession>
<evidence type="ECO:0000259" key="1">
    <source>
        <dbReference type="Pfam" id="PF20740"/>
    </source>
</evidence>
<name>A0AAE3EGM2_9SPIR</name>
<dbReference type="AlphaFoldDB" id="A0AAE3EGM2"/>
<dbReference type="InterPro" id="IPR049340">
    <property type="entry name" value="TP0453"/>
</dbReference>
<organism evidence="2 3">
    <name type="scientific">Teretinema zuelzerae</name>
    <dbReference type="NCBI Taxonomy" id="156"/>
    <lineage>
        <taxon>Bacteria</taxon>
        <taxon>Pseudomonadati</taxon>
        <taxon>Spirochaetota</taxon>
        <taxon>Spirochaetia</taxon>
        <taxon>Spirochaetales</taxon>
        <taxon>Treponemataceae</taxon>
        <taxon>Teretinema</taxon>
    </lineage>
</organism>